<name>A0A4R3K480_9FIRM</name>
<dbReference type="OrthoDB" id="9792542at2"/>
<dbReference type="RefSeq" id="WP_132550797.1">
    <property type="nucleotide sequence ID" value="NZ_SMAA01000015.1"/>
</dbReference>
<evidence type="ECO:0000313" key="1">
    <source>
        <dbReference type="EMBL" id="TCS77480.1"/>
    </source>
</evidence>
<gene>
    <name evidence="1" type="ORF">EDC37_11523</name>
</gene>
<proteinExistence type="predicted"/>
<organism evidence="1 2">
    <name type="scientific">Pectinatus cerevisiiphilus</name>
    <dbReference type="NCBI Taxonomy" id="86956"/>
    <lineage>
        <taxon>Bacteria</taxon>
        <taxon>Bacillati</taxon>
        <taxon>Bacillota</taxon>
        <taxon>Negativicutes</taxon>
        <taxon>Selenomonadales</taxon>
        <taxon>Selenomonadaceae</taxon>
        <taxon>Pectinatus</taxon>
    </lineage>
</organism>
<sequence length="136" mass="15825">MQDVQEVYNFVRKCPAYFIATYDKEAQQPRVRPFTTFHIFEGKIYIQTGKKKDVSKQMISNPKIEISALHGRDKWIRIDAVPVEDPRLEAQQSMLDAFPTLADRYAVNDGNMQVFYLKDVTATIYSFSGEPKTYKF</sequence>
<dbReference type="Gene3D" id="2.30.110.10">
    <property type="entry name" value="Electron Transport, Fmn-binding Protein, Chain A"/>
    <property type="match status" value="1"/>
</dbReference>
<reference evidence="1 2" key="1">
    <citation type="submission" date="2019-03" db="EMBL/GenBank/DDBJ databases">
        <title>Genomic Encyclopedia of Type Strains, Phase IV (KMG-IV): sequencing the most valuable type-strain genomes for metagenomic binning, comparative biology and taxonomic classification.</title>
        <authorList>
            <person name="Goeker M."/>
        </authorList>
    </citation>
    <scope>NUCLEOTIDE SEQUENCE [LARGE SCALE GENOMIC DNA]</scope>
    <source>
        <strain evidence="1 2">DSM 20467</strain>
    </source>
</reference>
<dbReference type="Proteomes" id="UP000295188">
    <property type="component" value="Unassembled WGS sequence"/>
</dbReference>
<dbReference type="EMBL" id="SMAA01000015">
    <property type="protein sequence ID" value="TCS77480.1"/>
    <property type="molecule type" value="Genomic_DNA"/>
</dbReference>
<dbReference type="SUPFAM" id="SSF50475">
    <property type="entry name" value="FMN-binding split barrel"/>
    <property type="match status" value="1"/>
</dbReference>
<accession>A0A4R3K480</accession>
<comment type="caution">
    <text evidence="1">The sequence shown here is derived from an EMBL/GenBank/DDBJ whole genome shotgun (WGS) entry which is preliminary data.</text>
</comment>
<keyword evidence="2" id="KW-1185">Reference proteome</keyword>
<dbReference type="AlphaFoldDB" id="A0A4R3K480"/>
<evidence type="ECO:0000313" key="2">
    <source>
        <dbReference type="Proteomes" id="UP000295188"/>
    </source>
</evidence>
<protein>
    <submittedName>
        <fullName evidence="1">Putative pyridoxamine 5'-phosphate oxidase family protein</fullName>
    </submittedName>
</protein>
<dbReference type="InterPro" id="IPR012349">
    <property type="entry name" value="Split_barrel_FMN-bd"/>
</dbReference>